<feature type="region of interest" description="Disordered" evidence="1">
    <location>
        <begin position="77"/>
        <end position="96"/>
    </location>
</feature>
<evidence type="ECO:0000256" key="1">
    <source>
        <dbReference type="SAM" id="MobiDB-lite"/>
    </source>
</evidence>
<protein>
    <submittedName>
        <fullName evidence="2">Uncharacterized protein</fullName>
    </submittedName>
</protein>
<evidence type="ECO:0000313" key="3">
    <source>
        <dbReference type="Proteomes" id="UP000326757"/>
    </source>
</evidence>
<evidence type="ECO:0000313" key="2">
    <source>
        <dbReference type="EMBL" id="KAB8301114.1"/>
    </source>
</evidence>
<dbReference type="Proteomes" id="UP000326757">
    <property type="component" value="Unassembled WGS sequence"/>
</dbReference>
<proteinExistence type="predicted"/>
<feature type="compositionally biased region" description="Basic residues" evidence="1">
    <location>
        <begin position="77"/>
        <end position="90"/>
    </location>
</feature>
<reference evidence="2 3" key="1">
    <citation type="submission" date="2019-06" db="EMBL/GenBank/DDBJ databases">
        <title>Genome Sequence of the Brown Rot Fungal Pathogen Monilinia laxa.</title>
        <authorList>
            <person name="De Miccolis Angelini R.M."/>
            <person name="Landi L."/>
            <person name="Abate D."/>
            <person name="Pollastro S."/>
            <person name="Romanazzi G."/>
            <person name="Faretra F."/>
        </authorList>
    </citation>
    <scope>NUCLEOTIDE SEQUENCE [LARGE SCALE GENOMIC DNA]</scope>
    <source>
        <strain evidence="2 3">Mlax316</strain>
    </source>
</reference>
<organism evidence="2 3">
    <name type="scientific">Monilinia laxa</name>
    <name type="common">Brown rot fungus</name>
    <name type="synonym">Sclerotinia laxa</name>
    <dbReference type="NCBI Taxonomy" id="61186"/>
    <lineage>
        <taxon>Eukaryota</taxon>
        <taxon>Fungi</taxon>
        <taxon>Dikarya</taxon>
        <taxon>Ascomycota</taxon>
        <taxon>Pezizomycotina</taxon>
        <taxon>Leotiomycetes</taxon>
        <taxon>Helotiales</taxon>
        <taxon>Sclerotiniaceae</taxon>
        <taxon>Monilinia</taxon>
    </lineage>
</organism>
<gene>
    <name evidence="2" type="ORF">EYC80_003018</name>
</gene>
<sequence length="120" mass="14513">MSDPQLETRINQLKDQDPHGRTTLRFDEIHYYFLLFHFSRGNNIQMYNFGFSLLKRLMFPSPRPNTNMDISEYHRSNRCTRRKKKKKKRSKAYEESCKKRERTWHISSNVIIKGKTPTSQ</sequence>
<comment type="caution">
    <text evidence="2">The sequence shown here is derived from an EMBL/GenBank/DDBJ whole genome shotgun (WGS) entry which is preliminary data.</text>
</comment>
<name>A0A5N6KCM4_MONLA</name>
<accession>A0A5N6KCM4</accession>
<keyword evidence="3" id="KW-1185">Reference proteome</keyword>
<dbReference type="EMBL" id="VIGI01000004">
    <property type="protein sequence ID" value="KAB8301114.1"/>
    <property type="molecule type" value="Genomic_DNA"/>
</dbReference>
<dbReference type="AlphaFoldDB" id="A0A5N6KCM4"/>